<feature type="transmembrane region" description="Helical" evidence="1">
    <location>
        <begin position="44"/>
        <end position="71"/>
    </location>
</feature>
<gene>
    <name evidence="2" type="ORF">ABN611_39155</name>
</gene>
<protein>
    <submittedName>
        <fullName evidence="2">Uncharacterized protein</fullName>
    </submittedName>
</protein>
<keyword evidence="1" id="KW-1133">Transmembrane helix</keyword>
<accession>A0AAU7TCU6</accession>
<dbReference type="EMBL" id="CP158165">
    <property type="protein sequence ID" value="XBV24561.1"/>
    <property type="molecule type" value="Genomic_DNA"/>
</dbReference>
<keyword evidence="1" id="KW-0472">Membrane</keyword>
<evidence type="ECO:0000313" key="2">
    <source>
        <dbReference type="EMBL" id="XBV24561.1"/>
    </source>
</evidence>
<dbReference type="AlphaFoldDB" id="A0AAU7TCU6"/>
<evidence type="ECO:0000256" key="1">
    <source>
        <dbReference type="SAM" id="Phobius"/>
    </source>
</evidence>
<organism evidence="2">
    <name type="scientific">Kribbella sp. HUAS MG21</name>
    <dbReference type="NCBI Taxonomy" id="3160966"/>
    <lineage>
        <taxon>Bacteria</taxon>
        <taxon>Bacillati</taxon>
        <taxon>Actinomycetota</taxon>
        <taxon>Actinomycetes</taxon>
        <taxon>Propionibacteriales</taxon>
        <taxon>Kribbellaceae</taxon>
        <taxon>Kribbella</taxon>
    </lineage>
</organism>
<proteinExistence type="predicted"/>
<sequence>MVAANTRRKRTSFEKKVERWNANLVALTSLMVSLIGLLRRTVQVILIVVSVIAVFSPGLLPLVAAVSALLLQVRRS</sequence>
<keyword evidence="1" id="KW-0812">Transmembrane</keyword>
<feature type="transmembrane region" description="Helical" evidence="1">
    <location>
        <begin position="20"/>
        <end position="38"/>
    </location>
</feature>
<name>A0AAU7TCU6_9ACTN</name>
<dbReference type="RefSeq" id="WP_350277383.1">
    <property type="nucleotide sequence ID" value="NZ_CP158165.1"/>
</dbReference>
<reference evidence="2" key="1">
    <citation type="submission" date="2024-06" db="EMBL/GenBank/DDBJ databases">
        <title>Kribbella sp. strain HUAS MG21 genome sequences.</title>
        <authorList>
            <person name="Mo P."/>
        </authorList>
    </citation>
    <scope>NUCLEOTIDE SEQUENCE</scope>
    <source>
        <strain evidence="2">HUAS MG21</strain>
    </source>
</reference>